<feature type="binding site" evidence="7">
    <location>
        <position position="39"/>
    </location>
    <ligand>
        <name>Ca(2+)</name>
        <dbReference type="ChEBI" id="CHEBI:29108"/>
    </ligand>
</feature>
<dbReference type="OrthoDB" id="187171at2759"/>
<evidence type="ECO:0000256" key="5">
    <source>
        <dbReference type="ARBA" id="ARBA00022989"/>
    </source>
</evidence>
<evidence type="ECO:0000256" key="8">
    <source>
        <dbReference type="PIRSR" id="PIRSR608901-2"/>
    </source>
</evidence>
<evidence type="ECO:0000256" key="3">
    <source>
        <dbReference type="ARBA" id="ARBA00022692"/>
    </source>
</evidence>
<feature type="binding site" evidence="8">
    <location>
        <position position="88"/>
    </location>
    <ligand>
        <name>Zn(2+)</name>
        <dbReference type="ChEBI" id="CHEBI:29105"/>
        <note>catalytic</note>
    </ligand>
</feature>
<proteinExistence type="inferred from homology"/>
<dbReference type="HOGENOM" id="CLU_063293_1_0_1"/>
<protein>
    <submittedName>
        <fullName evidence="10">Alkaline phytoceramidase</fullName>
    </submittedName>
</protein>
<keyword evidence="6 9" id="KW-0472">Membrane</keyword>
<dbReference type="RefSeq" id="XP_007289609.1">
    <property type="nucleotide sequence ID" value="XM_007289547.1"/>
</dbReference>
<dbReference type="PANTHER" id="PTHR46187">
    <property type="entry name" value="ALKALINE CERAMIDASE 3"/>
    <property type="match status" value="1"/>
</dbReference>
<evidence type="ECO:0000256" key="7">
    <source>
        <dbReference type="PIRSR" id="PIRSR608901-1"/>
    </source>
</evidence>
<keyword evidence="3 9" id="KW-0812">Transmembrane</keyword>
<dbReference type="GeneID" id="18757655"/>
<feature type="transmembrane region" description="Helical" evidence="9">
    <location>
        <begin position="230"/>
        <end position="250"/>
    </location>
</feature>
<feature type="transmembrane region" description="Helical" evidence="9">
    <location>
        <begin position="127"/>
        <end position="144"/>
    </location>
</feature>
<keyword evidence="11" id="KW-1185">Reference proteome</keyword>
<dbReference type="GO" id="GO:0016811">
    <property type="term" value="F:hydrolase activity, acting on carbon-nitrogen (but not peptide) bonds, in linear amides"/>
    <property type="evidence" value="ECO:0007669"/>
    <property type="project" value="InterPro"/>
</dbReference>
<evidence type="ECO:0000256" key="2">
    <source>
        <dbReference type="ARBA" id="ARBA00009780"/>
    </source>
</evidence>
<keyword evidence="8" id="KW-0862">Zinc</keyword>
<dbReference type="EMBL" id="JH921430">
    <property type="protein sequence ID" value="EKD19768.1"/>
    <property type="molecule type" value="Genomic_DNA"/>
</dbReference>
<feature type="transmembrane region" description="Helical" evidence="9">
    <location>
        <begin position="93"/>
        <end position="115"/>
    </location>
</feature>
<dbReference type="InParanoid" id="K1XG24"/>
<evidence type="ECO:0000313" key="10">
    <source>
        <dbReference type="EMBL" id="EKD19768.1"/>
    </source>
</evidence>
<dbReference type="eggNOG" id="KOG2329">
    <property type="taxonomic scope" value="Eukaryota"/>
</dbReference>
<dbReference type="STRING" id="1072389.K1XG24"/>
<dbReference type="GO" id="GO:0046513">
    <property type="term" value="P:ceramide biosynthetic process"/>
    <property type="evidence" value="ECO:0007669"/>
    <property type="project" value="TreeGrafter"/>
</dbReference>
<feature type="binding site" evidence="7">
    <location>
        <position position="28"/>
    </location>
    <ligand>
        <name>Ca(2+)</name>
        <dbReference type="ChEBI" id="CHEBI:29108"/>
    </ligand>
</feature>
<evidence type="ECO:0000256" key="1">
    <source>
        <dbReference type="ARBA" id="ARBA00004141"/>
    </source>
</evidence>
<dbReference type="GO" id="GO:0046872">
    <property type="term" value="F:metal ion binding"/>
    <property type="evidence" value="ECO:0007669"/>
    <property type="project" value="UniProtKB-KW"/>
</dbReference>
<keyword evidence="7" id="KW-0106">Calcium</keyword>
<name>K1XG24_MARBU</name>
<feature type="transmembrane region" description="Helical" evidence="9">
    <location>
        <begin position="71"/>
        <end position="87"/>
    </location>
</feature>
<keyword evidence="5 9" id="KW-1133">Transmembrane helix</keyword>
<dbReference type="GO" id="GO:0046514">
    <property type="term" value="P:ceramide catabolic process"/>
    <property type="evidence" value="ECO:0007669"/>
    <property type="project" value="TreeGrafter"/>
</dbReference>
<sequence length="288" mass="32067">MPDFYIPSSGVGYEPAWGPPTSTLNFCEEDYQFTPYIAELFNTLTNLTYIGLGIKGIINARKHGERSIGPMLPYIALINLGIASSLFHSSLKYGTQMCDEFSMLIATFLVFYRLLAFSQTRFSPRSLFLGLSGLMGAVIISQVLTGGSTLQQIVFTTMAYWLWHTCFKLISKLEGDDAMRKKMKWTAISGVGFFVTGHICWITDMKACGRLLQMRKEVGMPGAAVLELHGLWHIFTGIGVYIFMVLVECLQAATAEKSNPGVRLSSSGSWPFMVYLEGQDSKHETKNK</sequence>
<comment type="cofactor">
    <cofactor evidence="8">
        <name>Zn(2+)</name>
        <dbReference type="ChEBI" id="CHEBI:29105"/>
    </cofactor>
</comment>
<dbReference type="OMA" id="SMHFATT"/>
<organism evidence="10 11">
    <name type="scientific">Marssonina brunnea f. sp. multigermtubi (strain MB_m1)</name>
    <name type="common">Marssonina leaf spot fungus</name>
    <dbReference type="NCBI Taxonomy" id="1072389"/>
    <lineage>
        <taxon>Eukaryota</taxon>
        <taxon>Fungi</taxon>
        <taxon>Dikarya</taxon>
        <taxon>Ascomycota</taxon>
        <taxon>Pezizomycotina</taxon>
        <taxon>Leotiomycetes</taxon>
        <taxon>Helotiales</taxon>
        <taxon>Drepanopezizaceae</taxon>
        <taxon>Drepanopeziza</taxon>
    </lineage>
</organism>
<feature type="binding site" evidence="8">
    <location>
        <position position="233"/>
    </location>
    <ligand>
        <name>Zn(2+)</name>
        <dbReference type="ChEBI" id="CHEBI:29105"/>
        <note>catalytic</note>
    </ligand>
</feature>
<dbReference type="KEGG" id="mbe:MBM_01720"/>
<evidence type="ECO:0000256" key="6">
    <source>
        <dbReference type="ARBA" id="ARBA00023136"/>
    </source>
</evidence>
<dbReference type="Pfam" id="PF05875">
    <property type="entry name" value="Ceramidase"/>
    <property type="match status" value="1"/>
</dbReference>
<comment type="subcellular location">
    <subcellularLocation>
        <location evidence="1">Membrane</location>
        <topology evidence="1">Multi-pass membrane protein</topology>
    </subcellularLocation>
</comment>
<gene>
    <name evidence="10" type="ORF">MBM_01720</name>
</gene>
<feature type="transmembrane region" description="Helical" evidence="9">
    <location>
        <begin position="183"/>
        <end position="204"/>
    </location>
</feature>
<comment type="similarity">
    <text evidence="2">Belongs to the alkaline ceramidase family.</text>
</comment>
<keyword evidence="4" id="KW-0378">Hydrolase</keyword>
<keyword evidence="7" id="KW-0479">Metal-binding</keyword>
<dbReference type="GO" id="GO:0005789">
    <property type="term" value="C:endoplasmic reticulum membrane"/>
    <property type="evidence" value="ECO:0007669"/>
    <property type="project" value="TreeGrafter"/>
</dbReference>
<dbReference type="PANTHER" id="PTHR46187:SF1">
    <property type="entry name" value="ALKALINE PHYTOCERAMIDASE"/>
    <property type="match status" value="1"/>
</dbReference>
<dbReference type="AlphaFoldDB" id="K1XG24"/>
<evidence type="ECO:0000313" key="11">
    <source>
        <dbReference type="Proteomes" id="UP000006753"/>
    </source>
</evidence>
<dbReference type="Proteomes" id="UP000006753">
    <property type="component" value="Unassembled WGS sequence"/>
</dbReference>
<accession>K1XG24</accession>
<feature type="binding site" evidence="8">
    <location>
        <position position="229"/>
    </location>
    <ligand>
        <name>Zn(2+)</name>
        <dbReference type="ChEBI" id="CHEBI:29105"/>
        <note>catalytic</note>
    </ligand>
</feature>
<dbReference type="InterPro" id="IPR008901">
    <property type="entry name" value="ACER"/>
</dbReference>
<reference evidence="10 11" key="1">
    <citation type="journal article" date="2012" name="BMC Genomics">
        <title>Sequencing the genome of Marssonina brunnea reveals fungus-poplar co-evolution.</title>
        <authorList>
            <person name="Zhu S."/>
            <person name="Cao Y.-Z."/>
            <person name="Jiang C."/>
            <person name="Tan B.-Y."/>
            <person name="Wang Z."/>
            <person name="Feng S."/>
            <person name="Zhang L."/>
            <person name="Su X.-H."/>
            <person name="Brejova B."/>
            <person name="Vinar T."/>
            <person name="Xu M."/>
            <person name="Wang M.-X."/>
            <person name="Zhang S.-G."/>
            <person name="Huang M.-R."/>
            <person name="Wu R."/>
            <person name="Zhou Y."/>
        </authorList>
    </citation>
    <scope>NUCLEOTIDE SEQUENCE [LARGE SCALE GENOMIC DNA]</scope>
    <source>
        <strain evidence="10 11">MB_m1</strain>
    </source>
</reference>
<evidence type="ECO:0000256" key="9">
    <source>
        <dbReference type="SAM" id="Phobius"/>
    </source>
</evidence>
<evidence type="ECO:0000256" key="4">
    <source>
        <dbReference type="ARBA" id="ARBA00022801"/>
    </source>
</evidence>